<dbReference type="STRING" id="1121316.SAMN02745207_00860"/>
<evidence type="ECO:0000313" key="2">
    <source>
        <dbReference type="Proteomes" id="UP000184447"/>
    </source>
</evidence>
<evidence type="ECO:0000313" key="1">
    <source>
        <dbReference type="EMBL" id="SHH36068.1"/>
    </source>
</evidence>
<dbReference type="OrthoDB" id="2991139at2"/>
<dbReference type="RefSeq" id="WP_073337196.1">
    <property type="nucleotide sequence ID" value="NZ_FQXM01000004.1"/>
</dbReference>
<dbReference type="AlphaFoldDB" id="A0A1M5SCQ9"/>
<name>A0A1M5SCQ9_9CLOT</name>
<proteinExistence type="predicted"/>
<sequence length="105" mass="12653">MQNKVFSTYNDVQSVLDMDIEDFINMYYSQIKKEKEDRIYSAWLMLYQNMGKDNFISFEEYRDKVTTTKKKSEIKIDEQTKLNIINKAELMTAKSNNVEWTNKLR</sequence>
<organism evidence="1 2">
    <name type="scientific">Clostridium grantii DSM 8605</name>
    <dbReference type="NCBI Taxonomy" id="1121316"/>
    <lineage>
        <taxon>Bacteria</taxon>
        <taxon>Bacillati</taxon>
        <taxon>Bacillota</taxon>
        <taxon>Clostridia</taxon>
        <taxon>Eubacteriales</taxon>
        <taxon>Clostridiaceae</taxon>
        <taxon>Clostridium</taxon>
    </lineage>
</organism>
<keyword evidence="2" id="KW-1185">Reference proteome</keyword>
<reference evidence="1 2" key="1">
    <citation type="submission" date="2016-11" db="EMBL/GenBank/DDBJ databases">
        <authorList>
            <person name="Jaros S."/>
            <person name="Januszkiewicz K."/>
            <person name="Wedrychowicz H."/>
        </authorList>
    </citation>
    <scope>NUCLEOTIDE SEQUENCE [LARGE SCALE GENOMIC DNA]</scope>
    <source>
        <strain evidence="1 2">DSM 8605</strain>
    </source>
</reference>
<protein>
    <submittedName>
        <fullName evidence="1">Uncharacterized protein</fullName>
    </submittedName>
</protein>
<dbReference type="Proteomes" id="UP000184447">
    <property type="component" value="Unassembled WGS sequence"/>
</dbReference>
<gene>
    <name evidence="1" type="ORF">SAMN02745207_00860</name>
</gene>
<dbReference type="EMBL" id="FQXM01000004">
    <property type="protein sequence ID" value="SHH36068.1"/>
    <property type="molecule type" value="Genomic_DNA"/>
</dbReference>
<accession>A0A1M5SCQ9</accession>